<sequence length="46" mass="5269">MSNHLLKVEKLVTHFEISNGIFGRTTGIVHAVDDIWKRDAQDEFVT</sequence>
<feature type="non-terminal residue" evidence="1">
    <location>
        <position position="46"/>
    </location>
</feature>
<name>A0A382ZYC8_9ZZZZ</name>
<gene>
    <name evidence="1" type="ORF">METZ01_LOCUS453173</name>
</gene>
<evidence type="ECO:0000313" key="1">
    <source>
        <dbReference type="EMBL" id="SVE00319.1"/>
    </source>
</evidence>
<organism evidence="1">
    <name type="scientific">marine metagenome</name>
    <dbReference type="NCBI Taxonomy" id="408172"/>
    <lineage>
        <taxon>unclassified sequences</taxon>
        <taxon>metagenomes</taxon>
        <taxon>ecological metagenomes</taxon>
    </lineage>
</organism>
<dbReference type="AlphaFoldDB" id="A0A382ZYC8"/>
<accession>A0A382ZYC8</accession>
<protein>
    <submittedName>
        <fullName evidence="1">Uncharacterized protein</fullName>
    </submittedName>
</protein>
<reference evidence="1" key="1">
    <citation type="submission" date="2018-05" db="EMBL/GenBank/DDBJ databases">
        <authorList>
            <person name="Lanie J.A."/>
            <person name="Ng W.-L."/>
            <person name="Kazmierczak K.M."/>
            <person name="Andrzejewski T.M."/>
            <person name="Davidsen T.M."/>
            <person name="Wayne K.J."/>
            <person name="Tettelin H."/>
            <person name="Glass J.I."/>
            <person name="Rusch D."/>
            <person name="Podicherti R."/>
            <person name="Tsui H.-C.T."/>
            <person name="Winkler M.E."/>
        </authorList>
    </citation>
    <scope>NUCLEOTIDE SEQUENCE</scope>
</reference>
<proteinExistence type="predicted"/>
<dbReference type="EMBL" id="UINC01187540">
    <property type="protein sequence ID" value="SVE00319.1"/>
    <property type="molecule type" value="Genomic_DNA"/>
</dbReference>